<comment type="caution">
    <text evidence="1">The sequence shown here is derived from an EMBL/GenBank/DDBJ whole genome shotgun (WGS) entry which is preliminary data.</text>
</comment>
<protein>
    <submittedName>
        <fullName evidence="1">Uncharacterized protein</fullName>
    </submittedName>
</protein>
<dbReference type="Proteomes" id="UP000319812">
    <property type="component" value="Unassembled WGS sequence"/>
</dbReference>
<gene>
    <name evidence="1" type="ORF">HHA01_06030</name>
</gene>
<accession>A0A4Y4EWY6</accession>
<dbReference type="AlphaFoldDB" id="A0A4Y4EWY6"/>
<sequence>MLEKLSYIGTSIAAVVAIIMLQQSLSDQANARKAELISDWQRAVVFEAIMLRKLSSYDEIEEHYLKRSQQVTNFELPSSQKTEEAITLVLATLAEQRVVSINKDNQYIPHHRIFVDTMHSYADRLIELNKDSQLTRNVAFSIAEILRKGGGEMRVSDLSKKISDKYPDISEAVLRRGYVQAVQRNLILVGGQVGQPKSAVHPPSFSPDGKIRLNPRLGYQQF</sequence>
<keyword evidence="2" id="KW-1185">Reference proteome</keyword>
<dbReference type="RefSeq" id="WP_141317639.1">
    <property type="nucleotide sequence ID" value="NZ_BJOC01000011.1"/>
</dbReference>
<organism evidence="1 2">
    <name type="scientific">Halomonas halmophila</name>
    <dbReference type="NCBI Taxonomy" id="252"/>
    <lineage>
        <taxon>Bacteria</taxon>
        <taxon>Pseudomonadati</taxon>
        <taxon>Pseudomonadota</taxon>
        <taxon>Gammaproteobacteria</taxon>
        <taxon>Oceanospirillales</taxon>
        <taxon>Halomonadaceae</taxon>
        <taxon>Halomonas</taxon>
    </lineage>
</organism>
<name>A0A4Y4EWY6_9GAMM</name>
<proteinExistence type="predicted"/>
<dbReference type="EMBL" id="BJOC01000011">
    <property type="protein sequence ID" value="GED21626.1"/>
    <property type="molecule type" value="Genomic_DNA"/>
</dbReference>
<evidence type="ECO:0000313" key="1">
    <source>
        <dbReference type="EMBL" id="GED21626.1"/>
    </source>
</evidence>
<evidence type="ECO:0000313" key="2">
    <source>
        <dbReference type="Proteomes" id="UP000319812"/>
    </source>
</evidence>
<reference evidence="1 2" key="1">
    <citation type="submission" date="2019-06" db="EMBL/GenBank/DDBJ databases">
        <title>Whole genome shotgun sequence of Halomonas halmophila NBRC 15537.</title>
        <authorList>
            <person name="Hosoyama A."/>
            <person name="Uohara A."/>
            <person name="Ohji S."/>
            <person name="Ichikawa N."/>
        </authorList>
    </citation>
    <scope>NUCLEOTIDE SEQUENCE [LARGE SCALE GENOMIC DNA]</scope>
    <source>
        <strain evidence="1 2">NBRC 15537</strain>
    </source>
</reference>